<evidence type="ECO:0000256" key="2">
    <source>
        <dbReference type="ARBA" id="ARBA00023235"/>
    </source>
</evidence>
<dbReference type="GO" id="GO:0016853">
    <property type="term" value="F:isomerase activity"/>
    <property type="evidence" value="ECO:0007669"/>
    <property type="project" value="UniProtKB-KW"/>
</dbReference>
<organism evidence="3 4">
    <name type="scientific">Pseudoalteromonas xiamenensis</name>
    <dbReference type="NCBI Taxonomy" id="882626"/>
    <lineage>
        <taxon>Bacteria</taxon>
        <taxon>Pseudomonadati</taxon>
        <taxon>Pseudomonadota</taxon>
        <taxon>Gammaproteobacteria</taxon>
        <taxon>Alteromonadales</taxon>
        <taxon>Pseudoalteromonadaceae</taxon>
        <taxon>Pseudoalteromonas</taxon>
    </lineage>
</organism>
<geneLocation type="plasmid" evidence="3 4">
    <name>unnamed5</name>
</geneLocation>
<dbReference type="PANTHER" id="PTHR43709">
    <property type="entry name" value="ACONITATE ISOMERASE-RELATED"/>
    <property type="match status" value="1"/>
</dbReference>
<dbReference type="Gene3D" id="3.10.310.10">
    <property type="entry name" value="Diaminopimelate Epimerase, Chain A, domain 1"/>
    <property type="match status" value="2"/>
</dbReference>
<dbReference type="Pfam" id="PF04303">
    <property type="entry name" value="PrpF"/>
    <property type="match status" value="1"/>
</dbReference>
<dbReference type="FunFam" id="3.10.310.10:FF:000018">
    <property type="entry name" value="2-methylaconitate cis-trans isomerase"/>
    <property type="match status" value="1"/>
</dbReference>
<keyword evidence="2 3" id="KW-0413">Isomerase</keyword>
<gene>
    <name evidence="3" type="primary">prpF</name>
    <name evidence="3" type="ORF">J5O05_17925</name>
</gene>
<dbReference type="AlphaFoldDB" id="A0A975DLE9"/>
<dbReference type="RefSeq" id="WP_208844999.1">
    <property type="nucleotide sequence ID" value="NZ_CP072135.1"/>
</dbReference>
<dbReference type="InterPro" id="IPR012709">
    <property type="entry name" value="PrpF"/>
</dbReference>
<accession>A0A975DLE9</accession>
<dbReference type="SUPFAM" id="SSF54506">
    <property type="entry name" value="Diaminopimelate epimerase-like"/>
    <property type="match status" value="2"/>
</dbReference>
<evidence type="ECO:0000256" key="1">
    <source>
        <dbReference type="ARBA" id="ARBA00007673"/>
    </source>
</evidence>
<keyword evidence="4" id="KW-1185">Reference proteome</keyword>
<sequence>MSFKPQMKIPATYMRGGTSKGVFFNLTDLPLEAQVPGAARDAMLLRVIGSPDPYGKHTDGMGGATSSTSKTVILSKSTQVDHDVDYLFGQVAIDKPFIDWSGNCGNLTAAVGAFAIANGLVGAARIPHDGVAVVRIWQANIQKTIIAHVPMTNGEVQETGDFELDGVTFPAAEVVVEFMDPSDGEGDMFPSGNLVDTLEVPGIGTFPVTMINAGIPTLFFNAEDLGYDGTELQDAINGSTEVLKRFETIRAHGALKMGLIKDLSEAEARQHTPKIAFVGKPKAYVSSSGKAIAQTDIDVNVRALSMGKLHHAMMGTAAVAIATAAAIPGTLVNLAAGGGERSVVTFGHPSGTLRVGAEAKCVNGQWQATKAIMSRSARVLMEGTVRIPNLTSD</sequence>
<comment type="similarity">
    <text evidence="1">Belongs to the PrpF family.</text>
</comment>
<evidence type="ECO:0000313" key="4">
    <source>
        <dbReference type="Proteomes" id="UP000664904"/>
    </source>
</evidence>
<dbReference type="Proteomes" id="UP000664904">
    <property type="component" value="Plasmid unnamed5"/>
</dbReference>
<keyword evidence="3" id="KW-0614">Plasmid</keyword>
<name>A0A975DLE9_9GAMM</name>
<dbReference type="EMBL" id="CP072135">
    <property type="protein sequence ID" value="QTH73387.1"/>
    <property type="molecule type" value="Genomic_DNA"/>
</dbReference>
<proteinExistence type="inferred from homology"/>
<dbReference type="InterPro" id="IPR007400">
    <property type="entry name" value="PrpF-like"/>
</dbReference>
<dbReference type="PANTHER" id="PTHR43709:SF2">
    <property type="entry name" value="DUF453 DOMAIN PROTEIN (AFU_ORTHOLOGUE AFUA_6G00360)"/>
    <property type="match status" value="1"/>
</dbReference>
<dbReference type="GO" id="GO:0019629">
    <property type="term" value="P:propionate catabolic process, 2-methylcitrate cycle"/>
    <property type="evidence" value="ECO:0007669"/>
    <property type="project" value="InterPro"/>
</dbReference>
<protein>
    <submittedName>
        <fullName evidence="3">2-methylaconitate cis-trans isomerase PrpF</fullName>
    </submittedName>
</protein>
<evidence type="ECO:0000313" key="3">
    <source>
        <dbReference type="EMBL" id="QTH73387.1"/>
    </source>
</evidence>
<reference evidence="3" key="1">
    <citation type="submission" date="2021-03" db="EMBL/GenBank/DDBJ databases">
        <title>Complete Genome of Pseudoalteromonas xiamenensis STKMTI.2, a new potential marine bacterium producing anti-Vibrio compounds.</title>
        <authorList>
            <person name="Handayani D.P."/>
            <person name="Isnansetyo A."/>
            <person name="Istiqomah I."/>
            <person name="Jumina J."/>
        </authorList>
    </citation>
    <scope>NUCLEOTIDE SEQUENCE</scope>
    <source>
        <strain evidence="3">STKMTI.2</strain>
        <plasmid evidence="3">unnamed5</plasmid>
    </source>
</reference>
<dbReference type="KEGG" id="pxi:J5O05_17925"/>
<dbReference type="NCBIfam" id="TIGR02334">
    <property type="entry name" value="prpF"/>
    <property type="match status" value="1"/>
</dbReference>